<name>A0AA35WMJ3_GEOBA</name>
<dbReference type="AlphaFoldDB" id="A0AA35WMJ3"/>
<comment type="caution">
    <text evidence="1">The sequence shown here is derived from an EMBL/GenBank/DDBJ whole genome shotgun (WGS) entry which is preliminary data.</text>
</comment>
<dbReference type="EMBL" id="CASHTH010002190">
    <property type="protein sequence ID" value="CAI8025884.1"/>
    <property type="molecule type" value="Genomic_DNA"/>
</dbReference>
<gene>
    <name evidence="1" type="ORF">GBAR_LOCUS14923</name>
</gene>
<reference evidence="1" key="1">
    <citation type="submission" date="2023-03" db="EMBL/GenBank/DDBJ databases">
        <authorList>
            <person name="Steffen K."/>
            <person name="Cardenas P."/>
        </authorList>
    </citation>
    <scope>NUCLEOTIDE SEQUENCE</scope>
</reference>
<feature type="non-terminal residue" evidence="1">
    <location>
        <position position="1"/>
    </location>
</feature>
<protein>
    <submittedName>
        <fullName evidence="1">Uncharacterized protein</fullName>
    </submittedName>
</protein>
<sequence>LSLSRPNFTVPLYKGVNDLAFFVDTRVEEETNQLSLIRLLQLEYGMVPSSISLHLSLSRPNLTVPLYKGVNDFAFFVDTRVEEETNQLSLILLLQL</sequence>
<organism evidence="1 2">
    <name type="scientific">Geodia barretti</name>
    <name type="common">Barrett's horny sponge</name>
    <dbReference type="NCBI Taxonomy" id="519541"/>
    <lineage>
        <taxon>Eukaryota</taxon>
        <taxon>Metazoa</taxon>
        <taxon>Porifera</taxon>
        <taxon>Demospongiae</taxon>
        <taxon>Heteroscleromorpha</taxon>
        <taxon>Tetractinellida</taxon>
        <taxon>Astrophorina</taxon>
        <taxon>Geodiidae</taxon>
        <taxon>Geodia</taxon>
    </lineage>
</organism>
<evidence type="ECO:0000313" key="1">
    <source>
        <dbReference type="EMBL" id="CAI8025884.1"/>
    </source>
</evidence>
<accession>A0AA35WMJ3</accession>
<dbReference type="Proteomes" id="UP001174909">
    <property type="component" value="Unassembled WGS sequence"/>
</dbReference>
<keyword evidence="2" id="KW-1185">Reference proteome</keyword>
<feature type="non-terminal residue" evidence="1">
    <location>
        <position position="96"/>
    </location>
</feature>
<evidence type="ECO:0000313" key="2">
    <source>
        <dbReference type="Proteomes" id="UP001174909"/>
    </source>
</evidence>
<proteinExistence type="predicted"/>